<evidence type="ECO:0000256" key="1">
    <source>
        <dbReference type="SAM" id="MobiDB-lite"/>
    </source>
</evidence>
<reference evidence="2 3" key="1">
    <citation type="submission" date="2009-11" db="EMBL/GenBank/DDBJ databases">
        <title>Annotation of Allomyces macrogynus ATCC 38327.</title>
        <authorList>
            <consortium name="The Broad Institute Genome Sequencing Platform"/>
            <person name="Russ C."/>
            <person name="Cuomo C."/>
            <person name="Burger G."/>
            <person name="Gray M.W."/>
            <person name="Holland P.W.H."/>
            <person name="King N."/>
            <person name="Lang F.B.F."/>
            <person name="Roger A.J."/>
            <person name="Ruiz-Trillo I."/>
            <person name="Young S.K."/>
            <person name="Zeng Q."/>
            <person name="Gargeya S."/>
            <person name="Fitzgerald M."/>
            <person name="Haas B."/>
            <person name="Abouelleil A."/>
            <person name="Alvarado L."/>
            <person name="Arachchi H.M."/>
            <person name="Berlin A."/>
            <person name="Chapman S.B."/>
            <person name="Gearin G."/>
            <person name="Goldberg J."/>
            <person name="Griggs A."/>
            <person name="Gujja S."/>
            <person name="Hansen M."/>
            <person name="Heiman D."/>
            <person name="Howarth C."/>
            <person name="Larimer J."/>
            <person name="Lui A."/>
            <person name="MacDonald P.J.P."/>
            <person name="McCowen C."/>
            <person name="Montmayeur A."/>
            <person name="Murphy C."/>
            <person name="Neiman D."/>
            <person name="Pearson M."/>
            <person name="Priest M."/>
            <person name="Roberts A."/>
            <person name="Saif S."/>
            <person name="Shea T."/>
            <person name="Sisk P."/>
            <person name="Stolte C."/>
            <person name="Sykes S."/>
            <person name="Wortman J."/>
            <person name="Nusbaum C."/>
            <person name="Birren B."/>
        </authorList>
    </citation>
    <scope>NUCLEOTIDE SEQUENCE [LARGE SCALE GENOMIC DNA]</scope>
    <source>
        <strain evidence="2 3">ATCC 38327</strain>
    </source>
</reference>
<dbReference type="VEuPathDB" id="FungiDB:AMAG_07296"/>
<evidence type="ECO:0000313" key="2">
    <source>
        <dbReference type="EMBL" id="KNE62038.1"/>
    </source>
</evidence>
<feature type="region of interest" description="Disordered" evidence="1">
    <location>
        <begin position="16"/>
        <end position="39"/>
    </location>
</feature>
<name>A0A0L0SHP9_ALLM3</name>
<protein>
    <submittedName>
        <fullName evidence="2">Uncharacterized protein</fullName>
    </submittedName>
</protein>
<dbReference type="Proteomes" id="UP000054350">
    <property type="component" value="Unassembled WGS sequence"/>
</dbReference>
<dbReference type="AlphaFoldDB" id="A0A0L0SHP9"/>
<accession>A0A0L0SHP9</accession>
<proteinExistence type="predicted"/>
<evidence type="ECO:0000313" key="3">
    <source>
        <dbReference type="Proteomes" id="UP000054350"/>
    </source>
</evidence>
<gene>
    <name evidence="2" type="ORF">AMAG_07296</name>
</gene>
<organism evidence="2 3">
    <name type="scientific">Allomyces macrogynus (strain ATCC 38327)</name>
    <name type="common">Allomyces javanicus var. macrogynus</name>
    <dbReference type="NCBI Taxonomy" id="578462"/>
    <lineage>
        <taxon>Eukaryota</taxon>
        <taxon>Fungi</taxon>
        <taxon>Fungi incertae sedis</taxon>
        <taxon>Blastocladiomycota</taxon>
        <taxon>Blastocladiomycetes</taxon>
        <taxon>Blastocladiales</taxon>
        <taxon>Blastocladiaceae</taxon>
        <taxon>Allomyces</taxon>
    </lineage>
</organism>
<feature type="compositionally biased region" description="Low complexity" evidence="1">
    <location>
        <begin position="270"/>
        <end position="282"/>
    </location>
</feature>
<sequence>MSHDFFLLDPLTPENDDLFESLPPPDQATSATLPELATRPSPLTDLALASRVPQPSPTAPVFRTVTHAKLNVKDTLNHKDNQVHFGQKTSAAQWTLYLMNSSDARDANLKVSVPPKSVCSQTKSKSKIALRLLVDLEFDPHASHDAYYEFKLHIDRSCAAGATTLAVLCHAVHGSQLGSKRVELECEFLFQFAAIKAADVLTPSMSVRSLVRCGGEELAKVQVVELPTSIHCYSLRTGLRRKEVAAAGSAGESANASDGSPRPKRRRCTKSAAPATAPDAAPASATNAAAATVLTAAPSPVSFSAAVIGSAPSSIPGPASATVADSLRATVSDAVDGPVRCYLPNDIVEVVRAYLRKADEIIDLLQKVRGGEDVGKVGK</sequence>
<reference evidence="3" key="2">
    <citation type="submission" date="2009-11" db="EMBL/GenBank/DDBJ databases">
        <title>The Genome Sequence of Allomyces macrogynus strain ATCC 38327.</title>
        <authorList>
            <consortium name="The Broad Institute Genome Sequencing Platform"/>
            <person name="Russ C."/>
            <person name="Cuomo C."/>
            <person name="Shea T."/>
            <person name="Young S.K."/>
            <person name="Zeng Q."/>
            <person name="Koehrsen M."/>
            <person name="Haas B."/>
            <person name="Borodovsky M."/>
            <person name="Guigo R."/>
            <person name="Alvarado L."/>
            <person name="Berlin A."/>
            <person name="Borenstein D."/>
            <person name="Chen Z."/>
            <person name="Engels R."/>
            <person name="Freedman E."/>
            <person name="Gellesch M."/>
            <person name="Goldberg J."/>
            <person name="Griggs A."/>
            <person name="Gujja S."/>
            <person name="Heiman D."/>
            <person name="Hepburn T."/>
            <person name="Howarth C."/>
            <person name="Jen D."/>
            <person name="Larson L."/>
            <person name="Lewis B."/>
            <person name="Mehta T."/>
            <person name="Park D."/>
            <person name="Pearson M."/>
            <person name="Roberts A."/>
            <person name="Saif S."/>
            <person name="Shenoy N."/>
            <person name="Sisk P."/>
            <person name="Stolte C."/>
            <person name="Sykes S."/>
            <person name="Walk T."/>
            <person name="White J."/>
            <person name="Yandava C."/>
            <person name="Burger G."/>
            <person name="Gray M.W."/>
            <person name="Holland P.W.H."/>
            <person name="King N."/>
            <person name="Lang F.B.F."/>
            <person name="Roger A.J."/>
            <person name="Ruiz-Trillo I."/>
            <person name="Lander E."/>
            <person name="Nusbaum C."/>
        </authorList>
    </citation>
    <scope>NUCLEOTIDE SEQUENCE [LARGE SCALE GENOMIC DNA]</scope>
    <source>
        <strain evidence="3">ATCC 38327</strain>
    </source>
</reference>
<feature type="compositionally biased region" description="Low complexity" evidence="1">
    <location>
        <begin position="246"/>
        <end position="260"/>
    </location>
</feature>
<feature type="region of interest" description="Disordered" evidence="1">
    <location>
        <begin position="246"/>
        <end position="282"/>
    </location>
</feature>
<keyword evidence="3" id="KW-1185">Reference proteome</keyword>
<dbReference type="EMBL" id="GG745339">
    <property type="protein sequence ID" value="KNE62038.1"/>
    <property type="molecule type" value="Genomic_DNA"/>
</dbReference>